<dbReference type="PANTHER" id="PTHR46429:SF1">
    <property type="entry name" value="23S RRNA (GUANOSINE-2'-O-)-METHYLTRANSFERASE RLMB"/>
    <property type="match status" value="1"/>
</dbReference>
<sequence>MLMIYSNTVRLPGRNGVAEALQWGKVHKVFLVADYGREEKLAEIYQKAKADGITVELVNKKLLDKMVYDNQGVVAEVNLPGENGLEELLKRKRDAVVVMINHIDYEQNLGAVIRTSWATGVDAVVVAPSGVTAVTPVVAKISMGGAVFVPVYFQSLFMSLKMLHKYAIKVVGVEVGKGKSVFEAKLNGGIALLFGNEAKGLSEPLMAECDEMVHIPMASKIASVNLSVAAGVVLFERVRQAGVKGV</sequence>
<name>A0A1F5FF28_9BACT</name>
<dbReference type="SUPFAM" id="SSF55315">
    <property type="entry name" value="L30e-like"/>
    <property type="match status" value="1"/>
</dbReference>
<dbReference type="PANTHER" id="PTHR46429">
    <property type="entry name" value="23S RRNA (GUANOSINE-2'-O-)-METHYLTRANSFERASE RLMB"/>
    <property type="match status" value="1"/>
</dbReference>
<evidence type="ECO:0000313" key="5">
    <source>
        <dbReference type="Proteomes" id="UP000176682"/>
    </source>
</evidence>
<proteinExistence type="predicted"/>
<dbReference type="SMART" id="SM00967">
    <property type="entry name" value="SpoU_sub_bind"/>
    <property type="match status" value="1"/>
</dbReference>
<dbReference type="SUPFAM" id="SSF75217">
    <property type="entry name" value="alpha/beta knot"/>
    <property type="match status" value="1"/>
</dbReference>
<keyword evidence="2" id="KW-0808">Transferase</keyword>
<evidence type="ECO:0000256" key="1">
    <source>
        <dbReference type="ARBA" id="ARBA00022603"/>
    </source>
</evidence>
<protein>
    <recommendedName>
        <fullName evidence="3">RNA 2-O ribose methyltransferase substrate binding domain-containing protein</fullName>
    </recommendedName>
</protein>
<dbReference type="InterPro" id="IPR029026">
    <property type="entry name" value="tRNA_m1G_MTases_N"/>
</dbReference>
<evidence type="ECO:0000313" key="4">
    <source>
        <dbReference type="EMBL" id="OGD78177.1"/>
    </source>
</evidence>
<dbReference type="InterPro" id="IPR029064">
    <property type="entry name" value="Ribosomal_eL30-like_sf"/>
</dbReference>
<accession>A0A1F5FF28</accession>
<dbReference type="InterPro" id="IPR029028">
    <property type="entry name" value="Alpha/beta_knot_MTases"/>
</dbReference>
<reference evidence="4 5" key="1">
    <citation type="journal article" date="2016" name="Nat. Commun.">
        <title>Thousands of microbial genomes shed light on interconnected biogeochemical processes in an aquifer system.</title>
        <authorList>
            <person name="Anantharaman K."/>
            <person name="Brown C.T."/>
            <person name="Hug L.A."/>
            <person name="Sharon I."/>
            <person name="Castelle C.J."/>
            <person name="Probst A.J."/>
            <person name="Thomas B.C."/>
            <person name="Singh A."/>
            <person name="Wilkins M.J."/>
            <person name="Karaoz U."/>
            <person name="Brodie E.L."/>
            <person name="Williams K.H."/>
            <person name="Hubbard S.S."/>
            <person name="Banfield J.F."/>
        </authorList>
    </citation>
    <scope>NUCLEOTIDE SEQUENCE [LARGE SCALE GENOMIC DNA]</scope>
</reference>
<dbReference type="GO" id="GO:0006396">
    <property type="term" value="P:RNA processing"/>
    <property type="evidence" value="ECO:0007669"/>
    <property type="project" value="InterPro"/>
</dbReference>
<dbReference type="GO" id="GO:0003723">
    <property type="term" value="F:RNA binding"/>
    <property type="evidence" value="ECO:0007669"/>
    <property type="project" value="InterPro"/>
</dbReference>
<dbReference type="Gene3D" id="3.40.1280.10">
    <property type="match status" value="1"/>
</dbReference>
<evidence type="ECO:0000256" key="2">
    <source>
        <dbReference type="ARBA" id="ARBA00022679"/>
    </source>
</evidence>
<dbReference type="Pfam" id="PF08032">
    <property type="entry name" value="SpoU_sub_bind"/>
    <property type="match status" value="1"/>
</dbReference>
<comment type="caution">
    <text evidence="4">The sequence shown here is derived from an EMBL/GenBank/DDBJ whole genome shotgun (WGS) entry which is preliminary data.</text>
</comment>
<dbReference type="Pfam" id="PF00588">
    <property type="entry name" value="SpoU_methylase"/>
    <property type="match status" value="1"/>
</dbReference>
<dbReference type="InterPro" id="IPR004441">
    <property type="entry name" value="rRNA_MeTrfase_TrmH"/>
</dbReference>
<feature type="domain" description="RNA 2-O ribose methyltransferase substrate binding" evidence="3">
    <location>
        <begin position="10"/>
        <end position="83"/>
    </location>
</feature>
<dbReference type="GO" id="GO:0008173">
    <property type="term" value="F:RNA methyltransferase activity"/>
    <property type="evidence" value="ECO:0007669"/>
    <property type="project" value="InterPro"/>
</dbReference>
<organism evidence="4 5">
    <name type="scientific">Candidatus Collierbacteria bacterium RIFOXYB1_FULL_49_13</name>
    <dbReference type="NCBI Taxonomy" id="1817728"/>
    <lineage>
        <taxon>Bacteria</taxon>
        <taxon>Candidatus Collieribacteriota</taxon>
    </lineage>
</organism>
<dbReference type="GO" id="GO:0005829">
    <property type="term" value="C:cytosol"/>
    <property type="evidence" value="ECO:0007669"/>
    <property type="project" value="TreeGrafter"/>
</dbReference>
<gene>
    <name evidence="4" type="ORF">A2368_01450</name>
</gene>
<dbReference type="Proteomes" id="UP000176682">
    <property type="component" value="Unassembled WGS sequence"/>
</dbReference>
<dbReference type="GO" id="GO:0032259">
    <property type="term" value="P:methylation"/>
    <property type="evidence" value="ECO:0007669"/>
    <property type="project" value="UniProtKB-KW"/>
</dbReference>
<dbReference type="Gene3D" id="3.30.1330.30">
    <property type="match status" value="1"/>
</dbReference>
<keyword evidence="1" id="KW-0489">Methyltransferase</keyword>
<dbReference type="AlphaFoldDB" id="A0A1F5FF28"/>
<dbReference type="InterPro" id="IPR001537">
    <property type="entry name" value="SpoU_MeTrfase"/>
</dbReference>
<evidence type="ECO:0000259" key="3">
    <source>
        <dbReference type="SMART" id="SM00967"/>
    </source>
</evidence>
<dbReference type="CDD" id="cd18103">
    <property type="entry name" value="SpoU-like_RlmB"/>
    <property type="match status" value="1"/>
</dbReference>
<dbReference type="EMBL" id="MFAM01000056">
    <property type="protein sequence ID" value="OGD78177.1"/>
    <property type="molecule type" value="Genomic_DNA"/>
</dbReference>
<dbReference type="InterPro" id="IPR013123">
    <property type="entry name" value="SpoU_subst-bd"/>
</dbReference>